<evidence type="ECO:0000256" key="12">
    <source>
        <dbReference type="ARBA" id="ARBA00023235"/>
    </source>
</evidence>
<dbReference type="CDD" id="cd18794">
    <property type="entry name" value="SF2_C_RecQ"/>
    <property type="match status" value="1"/>
</dbReference>
<dbReference type="SUPFAM" id="SSF46785">
    <property type="entry name" value="Winged helix' DNA-binding domain"/>
    <property type="match status" value="2"/>
</dbReference>
<dbReference type="CDD" id="cd17920">
    <property type="entry name" value="DEXHc_RecQ"/>
    <property type="match status" value="1"/>
</dbReference>
<dbReference type="NCBIfam" id="TIGR00614">
    <property type="entry name" value="recQ_fam"/>
    <property type="match status" value="1"/>
</dbReference>
<dbReference type="SMART" id="SM00487">
    <property type="entry name" value="DEXDc"/>
    <property type="match status" value="1"/>
</dbReference>
<dbReference type="Proteomes" id="UP000524404">
    <property type="component" value="Unassembled WGS sequence"/>
</dbReference>
<proteinExistence type="inferred from homology"/>
<dbReference type="InterPro" id="IPR014001">
    <property type="entry name" value="Helicase_ATP-bd"/>
</dbReference>
<comment type="similarity">
    <text evidence="3">Belongs to the helicase family. RecQ subfamily.</text>
</comment>
<keyword evidence="22" id="KW-1185">Reference proteome</keyword>
<evidence type="ECO:0000256" key="9">
    <source>
        <dbReference type="ARBA" id="ARBA00022840"/>
    </source>
</evidence>
<evidence type="ECO:0000256" key="16">
    <source>
        <dbReference type="ARBA" id="ARBA00044550"/>
    </source>
</evidence>
<dbReference type="Gene3D" id="1.10.10.1390">
    <property type="entry name" value="ATP-dependent DNA helicase RecQ"/>
    <property type="match status" value="1"/>
</dbReference>
<protein>
    <recommendedName>
        <fullName evidence="15">ATP-dependent DNA helicase RecQ</fullName>
        <ecNumber evidence="14">5.6.2.4</ecNumber>
    </recommendedName>
    <alternativeName>
        <fullName evidence="16">DNA 3'-5' helicase RecQ</fullName>
    </alternativeName>
</protein>
<dbReference type="GO" id="GO:0043138">
    <property type="term" value="F:3'-5' DNA helicase activity"/>
    <property type="evidence" value="ECO:0007669"/>
    <property type="project" value="UniProtKB-EC"/>
</dbReference>
<dbReference type="InterPro" id="IPR001650">
    <property type="entry name" value="Helicase_C-like"/>
</dbReference>
<feature type="domain" description="Helicase C-terminal" evidence="20">
    <location>
        <begin position="223"/>
        <end position="371"/>
    </location>
</feature>
<dbReference type="InterPro" id="IPR048671">
    <property type="entry name" value="RecQ-1-like_HTH"/>
</dbReference>
<dbReference type="GO" id="GO:0046872">
    <property type="term" value="F:metal ion binding"/>
    <property type="evidence" value="ECO:0007669"/>
    <property type="project" value="UniProtKB-KW"/>
</dbReference>
<dbReference type="FunFam" id="3.40.50.300:FF:001051">
    <property type="entry name" value="ATP-dependent DNA helicase RecQ"/>
    <property type="match status" value="1"/>
</dbReference>
<evidence type="ECO:0000256" key="7">
    <source>
        <dbReference type="ARBA" id="ARBA00022801"/>
    </source>
</evidence>
<dbReference type="GO" id="GO:0030894">
    <property type="term" value="C:replisome"/>
    <property type="evidence" value="ECO:0007669"/>
    <property type="project" value="TreeGrafter"/>
</dbReference>
<dbReference type="RefSeq" id="WP_184136754.1">
    <property type="nucleotide sequence ID" value="NZ_JACHKT010000037.1"/>
</dbReference>
<dbReference type="GO" id="GO:0006310">
    <property type="term" value="P:DNA recombination"/>
    <property type="evidence" value="ECO:0007669"/>
    <property type="project" value="InterPro"/>
</dbReference>
<dbReference type="PROSITE" id="PS51194">
    <property type="entry name" value="HELICASE_CTER"/>
    <property type="match status" value="1"/>
</dbReference>
<evidence type="ECO:0000256" key="1">
    <source>
        <dbReference type="ARBA" id="ARBA00001946"/>
    </source>
</evidence>
<dbReference type="Pfam" id="PF00270">
    <property type="entry name" value="DEAD"/>
    <property type="match status" value="1"/>
</dbReference>
<keyword evidence="9" id="KW-0067">ATP-binding</keyword>
<keyword evidence="12" id="KW-0413">Isomerase</keyword>
<dbReference type="GO" id="GO:0006260">
    <property type="term" value="P:DNA replication"/>
    <property type="evidence" value="ECO:0007669"/>
    <property type="project" value="InterPro"/>
</dbReference>
<sequence>MSVTQETTDFLKEKLKETFGFSQFRGEQEDIIKNTLSGENTFVIMPTGAGKSLCYQMPAIAMEGTAIVISPLIALMKNQVDQMNAFGINAQFLNSSLNRAEMTKVKNAVISGDVKLLYIAPESLTKEDNLAFLKQAKISFVAIDEAHCISEWGHDFRPEYRRIRSIVESINVKLPIIALTATATPKVQQDIQKNLNMDDARLFKSSFNRKNLYYEIRAKRDDVDKQIIKYIKKNHGKSGIIYCLSRKKVEEIANLLNVNGVRALPYHAGLDGDIRMANQEAFLNEETDVMVATIAFGMGIDKPDVRFVIHYDAPKSLEGYYQETGRAGRDGLDGTCIMFYAKEDINKLDKFNKDKTITERDTARMLLHEMVHYANLGTCRRRQLLNYFGEHVDKDCGFCDNCNKPTPKYKVEEAVVLALKTVELTGERFDAQHIADILMGYKSQYVGSYEHNKIETFGKAKSLFKLNADEDEDDEDDDDDEVEFSDEEDEDGNPIPKQKKAKPAVKSKSRKNAEPEPIEQCVSMVRQIAVLGFLEKDVENYGVLKVSEKGKEYLKDPYPLTLSKDHDYENEKIEEDEEKEAASGSGSYDVALFELLKNLRKKLAKEKNLPPYVIFQDPSLEEMATTYPTTKDEMAQINGVGMGKVVKFGRQFIDLIKKYVEDNEIETATEVVVKSAVNKSKIKIHIIQQVDRKVDLDIIADQKELSMAELIEEIEHICYSGTKLNLDYYINQVVEPDKQEEIFEYFMEAESDNIAVALDECNIDDITEEELRLMRIKFLSEVGN</sequence>
<dbReference type="AlphaFoldDB" id="A0A841EPK9"/>
<keyword evidence="8 21" id="KW-0347">Helicase</keyword>
<feature type="domain" description="Helicase ATP-binding" evidence="19">
    <location>
        <begin position="32"/>
        <end position="201"/>
    </location>
</feature>
<evidence type="ECO:0000256" key="11">
    <source>
        <dbReference type="ARBA" id="ARBA00023204"/>
    </source>
</evidence>
<keyword evidence="5" id="KW-0547">Nucleotide-binding</keyword>
<dbReference type="Gene3D" id="3.40.50.300">
    <property type="entry name" value="P-loop containing nucleotide triphosphate hydrolases"/>
    <property type="match status" value="2"/>
</dbReference>
<feature type="compositionally biased region" description="Acidic residues" evidence="17">
    <location>
        <begin position="469"/>
        <end position="492"/>
    </location>
</feature>
<dbReference type="GO" id="GO:0005524">
    <property type="term" value="F:ATP binding"/>
    <property type="evidence" value="ECO:0007669"/>
    <property type="project" value="UniProtKB-KW"/>
</dbReference>
<accession>A0A841EPK9</accession>
<evidence type="ECO:0000256" key="17">
    <source>
        <dbReference type="SAM" id="MobiDB-lite"/>
    </source>
</evidence>
<dbReference type="PANTHER" id="PTHR13710">
    <property type="entry name" value="DNA HELICASE RECQ FAMILY MEMBER"/>
    <property type="match status" value="1"/>
</dbReference>
<dbReference type="InterPro" id="IPR036388">
    <property type="entry name" value="WH-like_DNA-bd_sf"/>
</dbReference>
<dbReference type="FunFam" id="3.40.50.300:FF:000156">
    <property type="entry name" value="ATP-dependent DNA helicase recQ"/>
    <property type="match status" value="1"/>
</dbReference>
<keyword evidence="11" id="KW-0234">DNA repair</keyword>
<evidence type="ECO:0000256" key="13">
    <source>
        <dbReference type="ARBA" id="ARBA00034617"/>
    </source>
</evidence>
<reference evidence="21 22" key="1">
    <citation type="submission" date="2020-08" db="EMBL/GenBank/DDBJ databases">
        <title>Functional genomics of gut bacteria from endangered species of beetles.</title>
        <authorList>
            <person name="Carlos-Shanley C."/>
        </authorList>
    </citation>
    <scope>NUCLEOTIDE SEQUENCE [LARGE SCALE GENOMIC DNA]</scope>
    <source>
        <strain evidence="21 22">S00070</strain>
    </source>
</reference>
<dbReference type="Gene3D" id="1.10.10.10">
    <property type="entry name" value="Winged helix-like DNA-binding domain superfamily/Winged helix DNA-binding domain"/>
    <property type="match status" value="1"/>
</dbReference>
<keyword evidence="10" id="KW-0238">DNA-binding</keyword>
<keyword evidence="4" id="KW-0479">Metal-binding</keyword>
<dbReference type="PROSITE" id="PS50967">
    <property type="entry name" value="HRDC"/>
    <property type="match status" value="1"/>
</dbReference>
<dbReference type="InterPro" id="IPR011545">
    <property type="entry name" value="DEAD/DEAH_box_helicase_dom"/>
</dbReference>
<organism evidence="21 22">
    <name type="scientific">Arcicella rosea</name>
    <dbReference type="NCBI Taxonomy" id="502909"/>
    <lineage>
        <taxon>Bacteria</taxon>
        <taxon>Pseudomonadati</taxon>
        <taxon>Bacteroidota</taxon>
        <taxon>Cytophagia</taxon>
        <taxon>Cytophagales</taxon>
        <taxon>Flectobacillaceae</taxon>
        <taxon>Arcicella</taxon>
    </lineage>
</organism>
<comment type="cofactor">
    <cofactor evidence="1">
        <name>Mg(2+)</name>
        <dbReference type="ChEBI" id="CHEBI:18420"/>
    </cofactor>
</comment>
<dbReference type="GO" id="GO:0005737">
    <property type="term" value="C:cytoplasm"/>
    <property type="evidence" value="ECO:0007669"/>
    <property type="project" value="TreeGrafter"/>
</dbReference>
<evidence type="ECO:0000256" key="15">
    <source>
        <dbReference type="ARBA" id="ARBA00044535"/>
    </source>
</evidence>
<dbReference type="GO" id="GO:0043590">
    <property type="term" value="C:bacterial nucleoid"/>
    <property type="evidence" value="ECO:0007669"/>
    <property type="project" value="TreeGrafter"/>
</dbReference>
<evidence type="ECO:0000256" key="4">
    <source>
        <dbReference type="ARBA" id="ARBA00022723"/>
    </source>
</evidence>
<evidence type="ECO:0000256" key="5">
    <source>
        <dbReference type="ARBA" id="ARBA00022741"/>
    </source>
</evidence>
<comment type="cofactor">
    <cofactor evidence="2">
        <name>Zn(2+)</name>
        <dbReference type="ChEBI" id="CHEBI:29105"/>
    </cofactor>
</comment>
<name>A0A841EPK9_9BACT</name>
<dbReference type="SMART" id="SM00341">
    <property type="entry name" value="HRDC"/>
    <property type="match status" value="1"/>
</dbReference>
<evidence type="ECO:0000259" key="19">
    <source>
        <dbReference type="PROSITE" id="PS51192"/>
    </source>
</evidence>
<evidence type="ECO:0000256" key="3">
    <source>
        <dbReference type="ARBA" id="ARBA00005446"/>
    </source>
</evidence>
<feature type="region of interest" description="Disordered" evidence="17">
    <location>
        <begin position="469"/>
        <end position="516"/>
    </location>
</feature>
<dbReference type="InterPro" id="IPR027417">
    <property type="entry name" value="P-loop_NTPase"/>
</dbReference>
<dbReference type="GO" id="GO:0003677">
    <property type="term" value="F:DNA binding"/>
    <property type="evidence" value="ECO:0007669"/>
    <property type="project" value="UniProtKB-KW"/>
</dbReference>
<evidence type="ECO:0000256" key="10">
    <source>
        <dbReference type="ARBA" id="ARBA00023125"/>
    </source>
</evidence>
<feature type="domain" description="HRDC" evidence="18">
    <location>
        <begin position="586"/>
        <end position="666"/>
    </location>
</feature>
<dbReference type="EMBL" id="JACHKT010000037">
    <property type="protein sequence ID" value="MBB6005175.1"/>
    <property type="molecule type" value="Genomic_DNA"/>
</dbReference>
<dbReference type="InterPro" id="IPR010997">
    <property type="entry name" value="HRDC-like_sf"/>
</dbReference>
<dbReference type="FunFam" id="1.10.150.80:FF:000002">
    <property type="entry name" value="ATP-dependent DNA helicase RecQ"/>
    <property type="match status" value="1"/>
</dbReference>
<dbReference type="Pfam" id="PF09382">
    <property type="entry name" value="RQC"/>
    <property type="match status" value="2"/>
</dbReference>
<dbReference type="Pfam" id="PF21220">
    <property type="entry name" value="RecQ-1-like_HTH"/>
    <property type="match status" value="1"/>
</dbReference>
<dbReference type="SMART" id="SM00956">
    <property type="entry name" value="RQC"/>
    <property type="match status" value="1"/>
</dbReference>
<feature type="compositionally biased region" description="Basic residues" evidence="17">
    <location>
        <begin position="497"/>
        <end position="510"/>
    </location>
</feature>
<dbReference type="InterPro" id="IPR002121">
    <property type="entry name" value="HRDC_dom"/>
</dbReference>
<dbReference type="GO" id="GO:0016787">
    <property type="term" value="F:hydrolase activity"/>
    <property type="evidence" value="ECO:0007669"/>
    <property type="project" value="UniProtKB-KW"/>
</dbReference>
<evidence type="ECO:0000259" key="18">
    <source>
        <dbReference type="PROSITE" id="PS50967"/>
    </source>
</evidence>
<evidence type="ECO:0000313" key="21">
    <source>
        <dbReference type="EMBL" id="MBB6005175.1"/>
    </source>
</evidence>
<evidence type="ECO:0000256" key="14">
    <source>
        <dbReference type="ARBA" id="ARBA00034808"/>
    </source>
</evidence>
<dbReference type="EC" id="5.6.2.4" evidence="14"/>
<dbReference type="InterPro" id="IPR004589">
    <property type="entry name" value="DNA_helicase_ATP-dep_RecQ"/>
</dbReference>
<dbReference type="GO" id="GO:0009378">
    <property type="term" value="F:four-way junction helicase activity"/>
    <property type="evidence" value="ECO:0007669"/>
    <property type="project" value="TreeGrafter"/>
</dbReference>
<keyword evidence="7 21" id="KW-0378">Hydrolase</keyword>
<dbReference type="InterPro" id="IPR044876">
    <property type="entry name" value="HRDC_dom_sf"/>
</dbReference>
<dbReference type="Pfam" id="PF00271">
    <property type="entry name" value="Helicase_C"/>
    <property type="match status" value="1"/>
</dbReference>
<evidence type="ECO:0000259" key="20">
    <source>
        <dbReference type="PROSITE" id="PS51194"/>
    </source>
</evidence>
<dbReference type="SUPFAM" id="SSF52540">
    <property type="entry name" value="P-loop containing nucleoside triphosphate hydrolases"/>
    <property type="match status" value="1"/>
</dbReference>
<dbReference type="Gene3D" id="1.10.150.80">
    <property type="entry name" value="HRDC domain"/>
    <property type="match status" value="1"/>
</dbReference>
<evidence type="ECO:0000256" key="2">
    <source>
        <dbReference type="ARBA" id="ARBA00001947"/>
    </source>
</evidence>
<dbReference type="SMART" id="SM00490">
    <property type="entry name" value="HELICc"/>
    <property type="match status" value="1"/>
</dbReference>
<comment type="catalytic activity">
    <reaction evidence="13">
        <text>Couples ATP hydrolysis with the unwinding of duplex DNA by translocating in the 3'-5' direction.</text>
        <dbReference type="EC" id="5.6.2.4"/>
    </reaction>
</comment>
<evidence type="ECO:0000256" key="8">
    <source>
        <dbReference type="ARBA" id="ARBA00022806"/>
    </source>
</evidence>
<dbReference type="GO" id="GO:0006281">
    <property type="term" value="P:DNA repair"/>
    <property type="evidence" value="ECO:0007669"/>
    <property type="project" value="UniProtKB-KW"/>
</dbReference>
<keyword evidence="6" id="KW-0227">DNA damage</keyword>
<dbReference type="Pfam" id="PF00570">
    <property type="entry name" value="HRDC"/>
    <property type="match status" value="1"/>
</dbReference>
<dbReference type="SUPFAM" id="SSF47819">
    <property type="entry name" value="HRDC-like"/>
    <property type="match status" value="1"/>
</dbReference>
<comment type="caution">
    <text evidence="21">The sequence shown here is derived from an EMBL/GenBank/DDBJ whole genome shotgun (WGS) entry which is preliminary data.</text>
</comment>
<gene>
    <name evidence="21" type="ORF">HNP25_003847</name>
</gene>
<evidence type="ECO:0000313" key="22">
    <source>
        <dbReference type="Proteomes" id="UP000524404"/>
    </source>
</evidence>
<dbReference type="InterPro" id="IPR032284">
    <property type="entry name" value="RecQ_Zn-bd"/>
</dbReference>
<dbReference type="PANTHER" id="PTHR13710:SF105">
    <property type="entry name" value="ATP-DEPENDENT DNA HELICASE Q1"/>
    <property type="match status" value="1"/>
</dbReference>
<evidence type="ECO:0000256" key="6">
    <source>
        <dbReference type="ARBA" id="ARBA00022763"/>
    </source>
</evidence>
<dbReference type="InterPro" id="IPR036390">
    <property type="entry name" value="WH_DNA-bd_sf"/>
</dbReference>
<dbReference type="Pfam" id="PF16124">
    <property type="entry name" value="RecQ_Zn_bind"/>
    <property type="match status" value="1"/>
</dbReference>
<dbReference type="PROSITE" id="PS51192">
    <property type="entry name" value="HELICASE_ATP_BIND_1"/>
    <property type="match status" value="1"/>
</dbReference>
<dbReference type="InterPro" id="IPR018982">
    <property type="entry name" value="RQC_domain"/>
</dbReference>